<comment type="caution">
    <text evidence="1">The sequence shown here is derived from an EMBL/GenBank/DDBJ whole genome shotgun (WGS) entry which is preliminary data.</text>
</comment>
<dbReference type="EMBL" id="JACHJQ010000004">
    <property type="protein sequence ID" value="MBB4907572.1"/>
    <property type="molecule type" value="Genomic_DNA"/>
</dbReference>
<sequence length="102" mass="11566">MLKIDRDRSGAVRITFVLRPNTPRGRVSVVGDFNDWRPGEHELRPRSNGMRSVAVTVPDGAQVRFRYLGEGGHWCNETEHPDVRQVGEDSFLVAIPPTRKSR</sequence>
<keyword evidence="2" id="KW-1185">Reference proteome</keyword>
<accession>A0A7W7VET0</accession>
<dbReference type="Proteomes" id="UP000520767">
    <property type="component" value="Unassembled WGS sequence"/>
</dbReference>
<reference evidence="1 2" key="1">
    <citation type="submission" date="2020-08" db="EMBL/GenBank/DDBJ databases">
        <title>Genomic Encyclopedia of Type Strains, Phase III (KMG-III): the genomes of soil and plant-associated and newly described type strains.</title>
        <authorList>
            <person name="Whitman W."/>
        </authorList>
    </citation>
    <scope>NUCLEOTIDE SEQUENCE [LARGE SCALE GENOMIC DNA]</scope>
    <source>
        <strain evidence="1 2">CECT 8960</strain>
    </source>
</reference>
<gene>
    <name evidence="1" type="ORF">FHR82_003814</name>
</gene>
<proteinExistence type="predicted"/>
<dbReference type="AlphaFoldDB" id="A0A7W7VET0"/>
<name>A0A7W7VET0_9PSEU</name>
<dbReference type="SUPFAM" id="SSF81296">
    <property type="entry name" value="E set domains"/>
    <property type="match status" value="1"/>
</dbReference>
<evidence type="ECO:0000313" key="1">
    <source>
        <dbReference type="EMBL" id="MBB4907572.1"/>
    </source>
</evidence>
<dbReference type="GO" id="GO:0005975">
    <property type="term" value="P:carbohydrate metabolic process"/>
    <property type="evidence" value="ECO:0007669"/>
    <property type="project" value="UniProtKB-ARBA"/>
</dbReference>
<organism evidence="1 2">
    <name type="scientific">Actinophytocola algeriensis</name>
    <dbReference type="NCBI Taxonomy" id="1768010"/>
    <lineage>
        <taxon>Bacteria</taxon>
        <taxon>Bacillati</taxon>
        <taxon>Actinomycetota</taxon>
        <taxon>Actinomycetes</taxon>
        <taxon>Pseudonocardiales</taxon>
        <taxon>Pseudonocardiaceae</taxon>
    </lineage>
</organism>
<protein>
    <submittedName>
        <fullName evidence="1">1,4-alpha-glucan branching enzyme</fullName>
    </submittedName>
</protein>
<evidence type="ECO:0000313" key="2">
    <source>
        <dbReference type="Proteomes" id="UP000520767"/>
    </source>
</evidence>
<dbReference type="InterPro" id="IPR013783">
    <property type="entry name" value="Ig-like_fold"/>
</dbReference>
<dbReference type="RefSeq" id="WP_184811752.1">
    <property type="nucleotide sequence ID" value="NZ_JACHJQ010000004.1"/>
</dbReference>
<dbReference type="Gene3D" id="2.60.40.10">
    <property type="entry name" value="Immunoglobulins"/>
    <property type="match status" value="1"/>
</dbReference>
<dbReference type="InterPro" id="IPR014756">
    <property type="entry name" value="Ig_E-set"/>
</dbReference>